<name>A0A382EZZ2_9ZZZZ</name>
<evidence type="ECO:0000256" key="2">
    <source>
        <dbReference type="ARBA" id="ARBA00009320"/>
    </source>
</evidence>
<dbReference type="GO" id="GO:0008652">
    <property type="term" value="P:amino acid biosynthetic process"/>
    <property type="evidence" value="ECO:0007669"/>
    <property type="project" value="UniProtKB-ARBA"/>
</dbReference>
<gene>
    <name evidence="4" type="ORF">METZ01_LOCUS208387</name>
</gene>
<dbReference type="InterPro" id="IPR050571">
    <property type="entry name" value="Class-IV_PLP-Dep_Aminotrnsfr"/>
</dbReference>
<organism evidence="4">
    <name type="scientific">marine metagenome</name>
    <dbReference type="NCBI Taxonomy" id="408172"/>
    <lineage>
        <taxon>unclassified sequences</taxon>
        <taxon>metagenomes</taxon>
        <taxon>ecological metagenomes</taxon>
    </lineage>
</organism>
<keyword evidence="3" id="KW-0663">Pyridoxal phosphate</keyword>
<dbReference type="Gene3D" id="3.30.470.10">
    <property type="match status" value="1"/>
</dbReference>
<comment type="cofactor">
    <cofactor evidence="1">
        <name>pyridoxal 5'-phosphate</name>
        <dbReference type="ChEBI" id="CHEBI:597326"/>
    </cofactor>
</comment>
<dbReference type="PANTHER" id="PTHR42743:SF11">
    <property type="entry name" value="AMINODEOXYCHORISMATE LYASE"/>
    <property type="match status" value="1"/>
</dbReference>
<evidence type="ECO:0000256" key="1">
    <source>
        <dbReference type="ARBA" id="ARBA00001933"/>
    </source>
</evidence>
<dbReference type="SUPFAM" id="SSF56752">
    <property type="entry name" value="D-aminoacid aminotransferase-like PLP-dependent enzymes"/>
    <property type="match status" value="1"/>
</dbReference>
<protein>
    <recommendedName>
        <fullName evidence="5">Aminotransferase class IV</fullName>
    </recommendedName>
</protein>
<dbReference type="Gene3D" id="3.20.10.10">
    <property type="entry name" value="D-amino Acid Aminotransferase, subunit A, domain 2"/>
    <property type="match status" value="1"/>
</dbReference>
<proteinExistence type="inferred from homology"/>
<evidence type="ECO:0000313" key="4">
    <source>
        <dbReference type="EMBL" id="SVB55533.1"/>
    </source>
</evidence>
<dbReference type="GO" id="GO:0003824">
    <property type="term" value="F:catalytic activity"/>
    <property type="evidence" value="ECO:0007669"/>
    <property type="project" value="InterPro"/>
</dbReference>
<evidence type="ECO:0008006" key="5">
    <source>
        <dbReference type="Google" id="ProtNLM"/>
    </source>
</evidence>
<sequence>MATGTHEYVEDPRNENVLIYINGEIVPRPDAKISVFDSGFLLGDGVWEGIRLHYGKLAFMDAHLDRLYSGAKDLAIDIGVSRDEMTELIQKTLDANGMNDHVHIRLIVSRGLKRTPYQHPNANVGGSTIVIIPEYKIASEEVLQKGLRLGTVSVRRGTADTQDPRLNTLSKLNCIAACIEADRLGYDEGLMLDANGHVSTCNSTNFFIARDDEVWTSQGEYCLPGVTRGNIIRLCEENDIPVFQKDFSVEEVHSAHEAFVTGTFAGVIPVTEVDGHELSGGKRGPMTEGLQQLYIELIKRECKSD</sequence>
<dbReference type="Pfam" id="PF01063">
    <property type="entry name" value="Aminotran_4"/>
    <property type="match status" value="1"/>
</dbReference>
<dbReference type="InterPro" id="IPR001544">
    <property type="entry name" value="Aminotrans_IV"/>
</dbReference>
<dbReference type="InterPro" id="IPR043131">
    <property type="entry name" value="BCAT-like_N"/>
</dbReference>
<reference evidence="4" key="1">
    <citation type="submission" date="2018-05" db="EMBL/GenBank/DDBJ databases">
        <authorList>
            <person name="Lanie J.A."/>
            <person name="Ng W.-L."/>
            <person name="Kazmierczak K.M."/>
            <person name="Andrzejewski T.M."/>
            <person name="Davidsen T.M."/>
            <person name="Wayne K.J."/>
            <person name="Tettelin H."/>
            <person name="Glass J.I."/>
            <person name="Rusch D."/>
            <person name="Podicherti R."/>
            <person name="Tsui H.-C.T."/>
            <person name="Winkler M.E."/>
        </authorList>
    </citation>
    <scope>NUCLEOTIDE SEQUENCE</scope>
</reference>
<evidence type="ECO:0000256" key="3">
    <source>
        <dbReference type="ARBA" id="ARBA00022898"/>
    </source>
</evidence>
<dbReference type="AlphaFoldDB" id="A0A382EZZ2"/>
<accession>A0A382EZZ2</accession>
<dbReference type="EMBL" id="UINC01046919">
    <property type="protein sequence ID" value="SVB55533.1"/>
    <property type="molecule type" value="Genomic_DNA"/>
</dbReference>
<dbReference type="InterPro" id="IPR043132">
    <property type="entry name" value="BCAT-like_C"/>
</dbReference>
<comment type="similarity">
    <text evidence="2">Belongs to the class-IV pyridoxal-phosphate-dependent aminotransferase family.</text>
</comment>
<dbReference type="PANTHER" id="PTHR42743">
    <property type="entry name" value="AMINO-ACID AMINOTRANSFERASE"/>
    <property type="match status" value="1"/>
</dbReference>
<dbReference type="GO" id="GO:0046394">
    <property type="term" value="P:carboxylic acid biosynthetic process"/>
    <property type="evidence" value="ECO:0007669"/>
    <property type="project" value="UniProtKB-ARBA"/>
</dbReference>
<dbReference type="InterPro" id="IPR036038">
    <property type="entry name" value="Aminotransferase-like"/>
</dbReference>
<dbReference type="FunFam" id="3.20.10.10:FF:000002">
    <property type="entry name" value="D-alanine aminotransferase"/>
    <property type="match status" value="1"/>
</dbReference>